<evidence type="ECO:0000313" key="7">
    <source>
        <dbReference type="Proteomes" id="UP000607653"/>
    </source>
</evidence>
<evidence type="ECO:0000259" key="5">
    <source>
        <dbReference type="Pfam" id="PF00009"/>
    </source>
</evidence>
<feature type="compositionally biased region" description="Basic and acidic residues" evidence="4">
    <location>
        <begin position="1"/>
        <end position="10"/>
    </location>
</feature>
<dbReference type="PANTHER" id="PTHR42908">
    <property type="entry name" value="TRANSLATION ELONGATION FACTOR-RELATED"/>
    <property type="match status" value="1"/>
</dbReference>
<accession>A0A822ZU52</accession>
<proteinExistence type="predicted"/>
<dbReference type="AlphaFoldDB" id="A0A822ZU52"/>
<dbReference type="PANTHER" id="PTHR42908:SF10">
    <property type="entry name" value="EUKARYOTIC TRANSLATION ELONGATION FACTOR 2"/>
    <property type="match status" value="1"/>
</dbReference>
<evidence type="ECO:0000256" key="4">
    <source>
        <dbReference type="SAM" id="MobiDB-lite"/>
    </source>
</evidence>
<dbReference type="GO" id="GO:0003924">
    <property type="term" value="F:GTPase activity"/>
    <property type="evidence" value="ECO:0007669"/>
    <property type="project" value="InterPro"/>
</dbReference>
<gene>
    <name evidence="6" type="ORF">HUJ06_018037</name>
</gene>
<dbReference type="SUPFAM" id="SSF52540">
    <property type="entry name" value="P-loop containing nucleoside triphosphate hydrolases"/>
    <property type="match status" value="1"/>
</dbReference>
<keyword evidence="3" id="KW-0648">Protein biosynthesis</keyword>
<dbReference type="InterPro" id="IPR000795">
    <property type="entry name" value="T_Tr_GTP-bd_dom"/>
</dbReference>
<dbReference type="EMBL" id="DUZY01000008">
    <property type="protein sequence ID" value="DAD48100.1"/>
    <property type="molecule type" value="Genomic_DNA"/>
</dbReference>
<evidence type="ECO:0000256" key="2">
    <source>
        <dbReference type="ARBA" id="ARBA00022768"/>
    </source>
</evidence>
<dbReference type="Proteomes" id="UP000607653">
    <property type="component" value="Unassembled WGS sequence"/>
</dbReference>
<dbReference type="Pfam" id="PF00009">
    <property type="entry name" value="GTP_EFTU"/>
    <property type="match status" value="1"/>
</dbReference>
<reference evidence="6 7" key="1">
    <citation type="journal article" date="2020" name="Mol. Biol. Evol.">
        <title>Distinct Expression and Methylation Patterns for Genes with Different Fates following a Single Whole-Genome Duplication in Flowering Plants.</title>
        <authorList>
            <person name="Shi T."/>
            <person name="Rahmani R.S."/>
            <person name="Gugger P.F."/>
            <person name="Wang M."/>
            <person name="Li H."/>
            <person name="Zhang Y."/>
            <person name="Li Z."/>
            <person name="Wang Q."/>
            <person name="Van de Peer Y."/>
            <person name="Marchal K."/>
            <person name="Chen J."/>
        </authorList>
    </citation>
    <scope>NUCLEOTIDE SEQUENCE [LARGE SCALE GENOMIC DNA]</scope>
    <source>
        <tissue evidence="6">Leaf</tissue>
    </source>
</reference>
<comment type="caution">
    <text evidence="6">The sequence shown here is derived from an EMBL/GenBank/DDBJ whole genome shotgun (WGS) entry which is preliminary data.</text>
</comment>
<dbReference type="InterPro" id="IPR027417">
    <property type="entry name" value="P-loop_NTPase"/>
</dbReference>
<evidence type="ECO:0000313" key="6">
    <source>
        <dbReference type="EMBL" id="DAD48100.1"/>
    </source>
</evidence>
<sequence length="81" mass="8883">MGDKKIHQDGEVYSTGSSQDYEPERLKHNIPNVSVIAHVDHGKSPVTDSLVVVASIIAQEVAGDVRMTDTRKDEAERIIVV</sequence>
<keyword evidence="2" id="KW-0251">Elongation factor</keyword>
<evidence type="ECO:0000256" key="3">
    <source>
        <dbReference type="ARBA" id="ARBA00022917"/>
    </source>
</evidence>
<protein>
    <recommendedName>
        <fullName evidence="5">Tr-type G domain-containing protein</fullName>
    </recommendedName>
</protein>
<evidence type="ECO:0000256" key="1">
    <source>
        <dbReference type="ARBA" id="ARBA00022490"/>
    </source>
</evidence>
<dbReference type="GO" id="GO:0005525">
    <property type="term" value="F:GTP binding"/>
    <property type="evidence" value="ECO:0007669"/>
    <property type="project" value="InterPro"/>
</dbReference>
<keyword evidence="7" id="KW-1185">Reference proteome</keyword>
<organism evidence="6 7">
    <name type="scientific">Nelumbo nucifera</name>
    <name type="common">Sacred lotus</name>
    <dbReference type="NCBI Taxonomy" id="4432"/>
    <lineage>
        <taxon>Eukaryota</taxon>
        <taxon>Viridiplantae</taxon>
        <taxon>Streptophyta</taxon>
        <taxon>Embryophyta</taxon>
        <taxon>Tracheophyta</taxon>
        <taxon>Spermatophyta</taxon>
        <taxon>Magnoliopsida</taxon>
        <taxon>Proteales</taxon>
        <taxon>Nelumbonaceae</taxon>
        <taxon>Nelumbo</taxon>
    </lineage>
</organism>
<keyword evidence="1" id="KW-0963">Cytoplasm</keyword>
<feature type="region of interest" description="Disordered" evidence="4">
    <location>
        <begin position="1"/>
        <end position="24"/>
    </location>
</feature>
<feature type="domain" description="Tr-type G" evidence="5">
    <location>
        <begin position="29"/>
        <end position="79"/>
    </location>
</feature>
<dbReference type="Gene3D" id="3.40.50.300">
    <property type="entry name" value="P-loop containing nucleotide triphosphate hydrolases"/>
    <property type="match status" value="1"/>
</dbReference>
<dbReference type="GO" id="GO:0003746">
    <property type="term" value="F:translation elongation factor activity"/>
    <property type="evidence" value="ECO:0007669"/>
    <property type="project" value="UniProtKB-KW"/>
</dbReference>
<name>A0A822ZU52_NELNU</name>